<comment type="caution">
    <text evidence="5">The sequence shown here is derived from an EMBL/GenBank/DDBJ whole genome shotgun (WGS) entry which is preliminary data.</text>
</comment>
<dbReference type="SUPFAM" id="SSF56219">
    <property type="entry name" value="DNase I-like"/>
    <property type="match status" value="1"/>
</dbReference>
<accession>A0A438E458</accession>
<evidence type="ECO:0000313" key="6">
    <source>
        <dbReference type="Proteomes" id="UP000288805"/>
    </source>
</evidence>
<evidence type="ECO:0000313" key="5">
    <source>
        <dbReference type="EMBL" id="RVW42516.1"/>
    </source>
</evidence>
<feature type="region of interest" description="Disordered" evidence="2">
    <location>
        <begin position="697"/>
        <end position="717"/>
    </location>
</feature>
<keyword evidence="1" id="KW-0175">Coiled coil</keyword>
<dbReference type="PANTHER" id="PTHR34427">
    <property type="entry name" value="DUF4283 DOMAIN PROTEIN"/>
    <property type="match status" value="1"/>
</dbReference>
<evidence type="ECO:0000259" key="3">
    <source>
        <dbReference type="Pfam" id="PF03372"/>
    </source>
</evidence>
<proteinExistence type="predicted"/>
<evidence type="ECO:0000256" key="1">
    <source>
        <dbReference type="SAM" id="Coils"/>
    </source>
</evidence>
<feature type="domain" description="DUF4283" evidence="4">
    <location>
        <begin position="196"/>
        <end position="279"/>
    </location>
</feature>
<dbReference type="InterPro" id="IPR005135">
    <property type="entry name" value="Endo/exonuclease/phosphatase"/>
</dbReference>
<feature type="domain" description="Endonuclease/exonuclease/phosphatase" evidence="3">
    <location>
        <begin position="804"/>
        <end position="914"/>
    </location>
</feature>
<feature type="compositionally biased region" description="Basic and acidic residues" evidence="2">
    <location>
        <begin position="697"/>
        <end position="706"/>
    </location>
</feature>
<evidence type="ECO:0000259" key="4">
    <source>
        <dbReference type="Pfam" id="PF14111"/>
    </source>
</evidence>
<dbReference type="Gene3D" id="3.60.10.10">
    <property type="entry name" value="Endonuclease/exonuclease/phosphatase"/>
    <property type="match status" value="1"/>
</dbReference>
<dbReference type="PANTHER" id="PTHR34427:SF5">
    <property type="entry name" value="DUF4283 DOMAIN-CONTAINING PROTEIN"/>
    <property type="match status" value="1"/>
</dbReference>
<dbReference type="InterPro" id="IPR025558">
    <property type="entry name" value="DUF4283"/>
</dbReference>
<sequence length="1534" mass="175511">MTKFWVAIELKTFEVSIEEVKGKLKGIIVERSRGFSSWIRFGVSSLRKLLEGFKECCREEKKGRLVKVWEEEGRKFRLERRVNGPGRYVLCSVVDVEAKRFYLVFPEGKGVIGRWAIITEKLRALGIVTQKEDKGVEAIRINSKKKEATLNDEEERCKKEQGEKKSFLDVAKGPAGRIGEELWLQVGGRGLRRREEGLGRCLVGRWEVAAMEMELDSFRNWGKHSWNLRKGVKVMKLGEPFFLLEFEDGGEAERVLNRGTRRFKDKLLHLERWSEEVGCLQVGNQTKEVWVRVVGLLLHCWSEELFKSIGDCCGGLVEVDEDTKNFSQLQWARILVKNGGNFFPGTLNLVVKSFCYAVCLWWEVQPRVSAVEPMKKLRWSEGERVREEGDEGSRAGVAVGRKRKDGVQLKLMEQVQSRKEGEKKRVMVTGWELQLMGRPSSFQRGFLGQVDNRGEEQASRVDHSFFQRDGLGHMDNRPKSVGEEGQPSLAAKYISVERASDDGPSSFQKDGLGRLDHSPKVAGGEGQPNLATVWASLAHKPPWDEPGIKARASYRLLQAEEWFVEEKLVGGMGPSAARGTPECCSIADECFLEEASRVGGSLLEMEERCGHEVILKETEEGLSVNPLSVCPAKEKLGEKSASGSFPLKEGRKERGEEEEEDMESWRYSCLAKFCHCLGMPTEGYESDIPKLLHKMRDRRDRSERLSGKKRKGQRTSRFDRELKKLEWSVNYSGSRGGRGIKSVLDEDSNCVVEWVRRGVVVFWDNRVLQLEKMEVDNYSVSCRFKNVEDGFCWVFSGVYGPSMKVEREEFLSELGAIRGLWNESWCVAGDFNMIRFPSERSRGGRGSPSMRRFTEVIEELELRDLPLQGGMFTWSGGLNNLLKSRIDRFLISEDWEVHFQGCIQGVLARPVSDHSPIILDGEGMRRGRTPFRFKNMWLKEEGFKEVLRKWWEGIQVTVKKQEAWYSMDFWDKEERVRVLSLEEEEARKEAREIVKVNGRWYNEEREIKEEVCRVYQGLLADPGGWKPKIDALMFERLEEGDVEGLEKPFTEEEVFRALSGCYGEKAPGLDGFSMAFWQFSWEFVKEEVMNFFRQFHETRSFVRSLNATFLVLIPKKGGAEDLKDFRLISLVGGLYKWLAKVLANRMKGVLAKVISTSQNAFVEGRQIMDAVLVANEAIDSIVKSNRGVILWLRANLEKSELIPVGRVENADELADEFGYKVGKLPSTYLGMSLGAPFKCVAAWDGIEERFRKKSAMWKRQCLEWLESDWRRFKGTFCRGGGALEQKPHLVRWSIVCLDKRSRGLGVKSLGAFNRALLGKWVWRFANERKALWNQVIRGKYGEERGGWRSCETREAYGVGLWKAISKMGHLVTPSFGFVVGDGEKVKFWKDKWCETIHLSEAFPSLFALASNKEVWVNEVWTTEGERGGSWNPCFNRPFNDWELEEVERLFCCLEGKKVRGDEEDRVKWMASKDGDFSVKSLYRTMQPGSLAFFPFEDYMELLCAAQIELFCVGGFLGESSNLGSLAKEGLGYDK</sequence>
<dbReference type="Pfam" id="PF03372">
    <property type="entry name" value="Exo_endo_phos"/>
    <property type="match status" value="1"/>
</dbReference>
<name>A0A438E458_VITVI</name>
<feature type="region of interest" description="Disordered" evidence="2">
    <location>
        <begin position="499"/>
        <end position="527"/>
    </location>
</feature>
<gene>
    <name evidence="5" type="primary">VvCHDh000004_300</name>
    <name evidence="5" type="ORF">CK203_087826</name>
</gene>
<feature type="coiled-coil region" evidence="1">
    <location>
        <begin position="136"/>
        <end position="163"/>
    </location>
</feature>
<reference evidence="5 6" key="1">
    <citation type="journal article" date="2018" name="PLoS Genet.">
        <title>Population sequencing reveals clonal diversity and ancestral inbreeding in the grapevine cultivar Chardonnay.</title>
        <authorList>
            <person name="Roach M.J."/>
            <person name="Johnson D.L."/>
            <person name="Bohlmann J."/>
            <person name="van Vuuren H.J."/>
            <person name="Jones S.J."/>
            <person name="Pretorius I.S."/>
            <person name="Schmidt S.A."/>
            <person name="Borneman A.R."/>
        </authorList>
    </citation>
    <scope>NUCLEOTIDE SEQUENCE [LARGE SCALE GENOMIC DNA]</scope>
    <source>
        <strain evidence="6">cv. Chardonnay</strain>
        <tissue evidence="5">Leaf</tissue>
    </source>
</reference>
<feature type="region of interest" description="Disordered" evidence="2">
    <location>
        <begin position="639"/>
        <end position="659"/>
    </location>
</feature>
<dbReference type="InterPro" id="IPR036691">
    <property type="entry name" value="Endo/exonu/phosph_ase_sf"/>
</dbReference>
<dbReference type="EMBL" id="QGNW01001404">
    <property type="protein sequence ID" value="RVW42516.1"/>
    <property type="molecule type" value="Genomic_DNA"/>
</dbReference>
<dbReference type="GO" id="GO:0003824">
    <property type="term" value="F:catalytic activity"/>
    <property type="evidence" value="ECO:0007669"/>
    <property type="project" value="InterPro"/>
</dbReference>
<protein>
    <submittedName>
        <fullName evidence="5">Putative ribonuclease H protein</fullName>
    </submittedName>
</protein>
<evidence type="ECO:0000256" key="2">
    <source>
        <dbReference type="SAM" id="MobiDB-lite"/>
    </source>
</evidence>
<dbReference type="Proteomes" id="UP000288805">
    <property type="component" value="Unassembled WGS sequence"/>
</dbReference>
<dbReference type="Pfam" id="PF14111">
    <property type="entry name" value="DUF4283"/>
    <property type="match status" value="1"/>
</dbReference>
<organism evidence="5 6">
    <name type="scientific">Vitis vinifera</name>
    <name type="common">Grape</name>
    <dbReference type="NCBI Taxonomy" id="29760"/>
    <lineage>
        <taxon>Eukaryota</taxon>
        <taxon>Viridiplantae</taxon>
        <taxon>Streptophyta</taxon>
        <taxon>Embryophyta</taxon>
        <taxon>Tracheophyta</taxon>
        <taxon>Spermatophyta</taxon>
        <taxon>Magnoliopsida</taxon>
        <taxon>eudicotyledons</taxon>
        <taxon>Gunneridae</taxon>
        <taxon>Pentapetalae</taxon>
        <taxon>rosids</taxon>
        <taxon>Vitales</taxon>
        <taxon>Vitaceae</taxon>
        <taxon>Viteae</taxon>
        <taxon>Vitis</taxon>
    </lineage>
</organism>